<name>A0A164LL45_9CRUS</name>
<dbReference type="EMBL" id="LRGB01003123">
    <property type="protein sequence ID" value="KZS04217.1"/>
    <property type="molecule type" value="Genomic_DNA"/>
</dbReference>
<keyword evidence="2" id="KW-1185">Reference proteome</keyword>
<dbReference type="Proteomes" id="UP000076858">
    <property type="component" value="Unassembled WGS sequence"/>
</dbReference>
<gene>
    <name evidence="1" type="ORF">APZ42_032487</name>
</gene>
<reference evidence="1 2" key="1">
    <citation type="submission" date="2016-03" db="EMBL/GenBank/DDBJ databases">
        <title>EvidentialGene: Evidence-directed Construction of Genes on Genomes.</title>
        <authorList>
            <person name="Gilbert D.G."/>
            <person name="Choi J.-H."/>
            <person name="Mockaitis K."/>
            <person name="Colbourne J."/>
            <person name="Pfrender M."/>
        </authorList>
    </citation>
    <scope>NUCLEOTIDE SEQUENCE [LARGE SCALE GENOMIC DNA]</scope>
    <source>
        <strain evidence="1 2">Xinb3</strain>
        <tissue evidence="1">Complete organism</tissue>
    </source>
</reference>
<organism evidence="1 2">
    <name type="scientific">Daphnia magna</name>
    <dbReference type="NCBI Taxonomy" id="35525"/>
    <lineage>
        <taxon>Eukaryota</taxon>
        <taxon>Metazoa</taxon>
        <taxon>Ecdysozoa</taxon>
        <taxon>Arthropoda</taxon>
        <taxon>Crustacea</taxon>
        <taxon>Branchiopoda</taxon>
        <taxon>Diplostraca</taxon>
        <taxon>Cladocera</taxon>
        <taxon>Anomopoda</taxon>
        <taxon>Daphniidae</taxon>
        <taxon>Daphnia</taxon>
    </lineage>
</organism>
<dbReference type="AlphaFoldDB" id="A0A164LL45"/>
<protein>
    <submittedName>
        <fullName evidence="1">Uncharacterized protein</fullName>
    </submittedName>
</protein>
<proteinExistence type="predicted"/>
<evidence type="ECO:0000313" key="1">
    <source>
        <dbReference type="EMBL" id="KZS04217.1"/>
    </source>
</evidence>
<accession>A0A164LL45</accession>
<evidence type="ECO:0000313" key="2">
    <source>
        <dbReference type="Proteomes" id="UP000076858"/>
    </source>
</evidence>
<comment type="caution">
    <text evidence="1">The sequence shown here is derived from an EMBL/GenBank/DDBJ whole genome shotgun (WGS) entry which is preliminary data.</text>
</comment>
<sequence length="76" mass="8493">MSSCPVCCVDERMRSVPVRFCLFLPLQSLFVFQMNCQGESSRVPSHVTSRHVVLHFSANLLGGYVCIKLALSELDC</sequence>